<dbReference type="EMBL" id="RSCJ01000027">
    <property type="protein sequence ID" value="RUR74869.1"/>
    <property type="molecule type" value="Genomic_DNA"/>
</dbReference>
<dbReference type="PANTHER" id="PTHR39517:SF1">
    <property type="entry name" value="LIPID-A-DISACCHARIDE SYNTHASE"/>
    <property type="match status" value="1"/>
</dbReference>
<dbReference type="PANTHER" id="PTHR39517">
    <property type="entry name" value="SLL0192 PROTEIN"/>
    <property type="match status" value="1"/>
</dbReference>
<reference evidence="1 2" key="1">
    <citation type="journal article" date="2019" name="Genome Biol. Evol.">
        <title>Day and night: Metabolic profiles and evolutionary relationships of six axenic non-marine cyanobacteria.</title>
        <authorList>
            <person name="Will S.E."/>
            <person name="Henke P."/>
            <person name="Boedeker C."/>
            <person name="Huang S."/>
            <person name="Brinkmann H."/>
            <person name="Rohde M."/>
            <person name="Jarek M."/>
            <person name="Friedl T."/>
            <person name="Seufert S."/>
            <person name="Schumacher M."/>
            <person name="Overmann J."/>
            <person name="Neumann-Schaal M."/>
            <person name="Petersen J."/>
        </authorList>
    </citation>
    <scope>NUCLEOTIDE SEQUENCE [LARGE SCALE GENOMIC DNA]</scope>
    <source>
        <strain evidence="1 2">PCC 6912</strain>
    </source>
</reference>
<name>A0A3S0ZKY5_CHLFR</name>
<keyword evidence="2" id="KW-1185">Reference proteome</keyword>
<dbReference type="RefSeq" id="WP_016877185.1">
    <property type="nucleotide sequence ID" value="NZ_AJLN01000061.1"/>
</dbReference>
<comment type="caution">
    <text evidence="1">The sequence shown here is derived from an EMBL/GenBank/DDBJ whole genome shotgun (WGS) entry which is preliminary data.</text>
</comment>
<dbReference type="Proteomes" id="UP000268857">
    <property type="component" value="Unassembled WGS sequence"/>
</dbReference>
<dbReference type="NCBIfam" id="TIGR03492">
    <property type="entry name" value="lipid-A-disaccharide synthase-related protein"/>
    <property type="match status" value="1"/>
</dbReference>
<gene>
    <name evidence="1" type="ORF">PCC6912_50470</name>
</gene>
<evidence type="ECO:0000313" key="2">
    <source>
        <dbReference type="Proteomes" id="UP000268857"/>
    </source>
</evidence>
<dbReference type="AlphaFoldDB" id="A0A3S0ZKY5"/>
<proteinExistence type="predicted"/>
<protein>
    <recommendedName>
        <fullName evidence="3">Lipid-A-disaccharide synthase</fullName>
    </recommendedName>
</protein>
<dbReference type="SUPFAM" id="SSF53756">
    <property type="entry name" value="UDP-Glycosyltransferase/glycogen phosphorylase"/>
    <property type="match status" value="1"/>
</dbReference>
<dbReference type="STRING" id="211165.GCA_000317285_01854"/>
<sequence>MSDASSFPLTSQTQGTTSQLRLLALSNGHGEDAIAVRILHQLQQQQNPPTLFALPLVGEGYAYQKLDIPLIGSVRAMPSGGFIYMDTRQLMRDIGGGLVQLTCHQIQAIRNWVSSQKKLGHQSAILAVGDILPLLLAWISGANYAFVGTAKSEYHVRDENGLLKRNNKTAWLENFSGSIYHPWERWLMSRQLCRAVFLRDSLTTQILKKWPIPAFDLGNPMMDDLEPSFPTARFYGADIEQQELARPLIVTLLPGSRPPEAYANWQKILTAVSTLITFSQERDFQARTSKTLVFLGAIAPSLHFESIRQILISHGFHPHPESPIQFPHAEILTFKQKNAYLLLTQTAYNDCLHLADLAIAMAGTATEQFVGLGKPAIIIPGKGPQFTFSFAEAQSRLLGPSVILVEQPQEVAQVVRSLFANPDQLHRIAENGLRRMGKPGAAKRIADCLIKRLA</sequence>
<organism evidence="1 2">
    <name type="scientific">Chlorogloeopsis fritschii PCC 6912</name>
    <dbReference type="NCBI Taxonomy" id="211165"/>
    <lineage>
        <taxon>Bacteria</taxon>
        <taxon>Bacillati</taxon>
        <taxon>Cyanobacteriota</taxon>
        <taxon>Cyanophyceae</taxon>
        <taxon>Nostocales</taxon>
        <taxon>Chlorogloeopsidaceae</taxon>
        <taxon>Chlorogloeopsis</taxon>
    </lineage>
</organism>
<evidence type="ECO:0000313" key="1">
    <source>
        <dbReference type="EMBL" id="RUR74869.1"/>
    </source>
</evidence>
<accession>A0A3S0ZKY5</accession>
<dbReference type="InterPro" id="IPR019994">
    <property type="entry name" value="Lipid-A-disac_synthase-rel_put"/>
</dbReference>
<dbReference type="OrthoDB" id="29253at2"/>
<evidence type="ECO:0008006" key="3">
    <source>
        <dbReference type="Google" id="ProtNLM"/>
    </source>
</evidence>